<proteinExistence type="inferred from homology"/>
<gene>
    <name evidence="2" type="ORF">RM423_24185</name>
</gene>
<dbReference type="Gene3D" id="3.60.70.12">
    <property type="entry name" value="L-amino peptidase D-ALA esterase/amidase"/>
    <property type="match status" value="1"/>
</dbReference>
<organism evidence="2 3">
    <name type="scientific">Jatrophihabitans lederbergiae</name>
    <dbReference type="NCBI Taxonomy" id="3075547"/>
    <lineage>
        <taxon>Bacteria</taxon>
        <taxon>Bacillati</taxon>
        <taxon>Actinomycetota</taxon>
        <taxon>Actinomycetes</taxon>
        <taxon>Jatrophihabitantales</taxon>
        <taxon>Jatrophihabitantaceae</taxon>
        <taxon>Jatrophihabitans</taxon>
    </lineage>
</organism>
<accession>A0ABU2JHS0</accession>
<comment type="similarity">
    <text evidence="1">Belongs to the peptidase S58 family.</text>
</comment>
<protein>
    <submittedName>
        <fullName evidence="2">P1 family peptidase</fullName>
    </submittedName>
</protein>
<dbReference type="SUPFAM" id="SSF56266">
    <property type="entry name" value="DmpA/ArgJ-like"/>
    <property type="match status" value="1"/>
</dbReference>
<dbReference type="RefSeq" id="WP_311425595.1">
    <property type="nucleotide sequence ID" value="NZ_JAVREH010000114.1"/>
</dbReference>
<dbReference type="InterPro" id="IPR005321">
    <property type="entry name" value="Peptidase_S58_DmpA"/>
</dbReference>
<dbReference type="CDD" id="cd02253">
    <property type="entry name" value="DmpA"/>
    <property type="match status" value="1"/>
</dbReference>
<evidence type="ECO:0000256" key="1">
    <source>
        <dbReference type="ARBA" id="ARBA00007068"/>
    </source>
</evidence>
<dbReference type="Proteomes" id="UP001183176">
    <property type="component" value="Unassembled WGS sequence"/>
</dbReference>
<dbReference type="Pfam" id="PF03576">
    <property type="entry name" value="Peptidase_S58"/>
    <property type="match status" value="1"/>
</dbReference>
<evidence type="ECO:0000313" key="3">
    <source>
        <dbReference type="Proteomes" id="UP001183176"/>
    </source>
</evidence>
<name>A0ABU2JHS0_9ACTN</name>
<keyword evidence="3" id="KW-1185">Reference proteome</keyword>
<reference evidence="3" key="1">
    <citation type="submission" date="2023-07" db="EMBL/GenBank/DDBJ databases">
        <title>30 novel species of actinomycetes from the DSMZ collection.</title>
        <authorList>
            <person name="Nouioui I."/>
        </authorList>
    </citation>
    <scope>NUCLEOTIDE SEQUENCE [LARGE SCALE GENOMIC DNA]</scope>
    <source>
        <strain evidence="3">DSM 44399</strain>
    </source>
</reference>
<dbReference type="EMBL" id="JAVREH010000114">
    <property type="protein sequence ID" value="MDT0264457.1"/>
    <property type="molecule type" value="Genomic_DNA"/>
</dbReference>
<dbReference type="InterPro" id="IPR016117">
    <property type="entry name" value="ArgJ-like_dom_sf"/>
</dbReference>
<evidence type="ECO:0000313" key="2">
    <source>
        <dbReference type="EMBL" id="MDT0264457.1"/>
    </source>
</evidence>
<dbReference type="PANTHER" id="PTHR36512:SF3">
    <property type="entry name" value="BLR5678 PROTEIN"/>
    <property type="match status" value="1"/>
</dbReference>
<sequence>MTDVPGVQVGYETLIQGEGPLEQGHGPVRSGVTAILPLGRDGIGTSCPAGWFSLNGNGEMTGTAWLDEVGALSLPIGITNTHAIGAVHRGIIDWSIAQKPELAPRWHLPIVAETWDGYLNDINGPHINADVAIRALDAARSGPLQEGSVGGGTGMNCYAYKGGTGTASRIVRVGGRFYTVGTLMQANFGGRKELTIAGRRVGPQLLEDNPMEDTDWFAPPGAGSCITIVATDAPLLPGQCKALARRVPFGLARTGTTGSHFSGDLFLAFSTTNVGALDSSIDTHAQADALSSFEFVPWGQLDALYEAVVQCVEETVLNVLVAGRTMMGRDNHRSPGFPVERLSQLDAGWSS</sequence>
<comment type="caution">
    <text evidence="2">The sequence shown here is derived from an EMBL/GenBank/DDBJ whole genome shotgun (WGS) entry which is preliminary data.</text>
</comment>
<dbReference type="PANTHER" id="PTHR36512">
    <property type="entry name" value="D-AMINOPEPTIDASE"/>
    <property type="match status" value="1"/>
</dbReference>